<dbReference type="AlphaFoldDB" id="A0A645AXJ3"/>
<reference evidence="1" key="1">
    <citation type="submission" date="2019-08" db="EMBL/GenBank/DDBJ databases">
        <authorList>
            <person name="Kucharzyk K."/>
            <person name="Murdoch R.W."/>
            <person name="Higgins S."/>
            <person name="Loffler F."/>
        </authorList>
    </citation>
    <scope>NUCLEOTIDE SEQUENCE</scope>
</reference>
<accession>A0A645AXJ3</accession>
<dbReference type="EMBL" id="VSSQ01016459">
    <property type="protein sequence ID" value="MPM57819.1"/>
    <property type="molecule type" value="Genomic_DNA"/>
</dbReference>
<comment type="caution">
    <text evidence="1">The sequence shown here is derived from an EMBL/GenBank/DDBJ whole genome shotgun (WGS) entry which is preliminary data.</text>
</comment>
<dbReference type="Gene3D" id="3.40.30.10">
    <property type="entry name" value="Glutaredoxin"/>
    <property type="match status" value="1"/>
</dbReference>
<gene>
    <name evidence="1" type="ORF">SDC9_104642</name>
</gene>
<protein>
    <submittedName>
        <fullName evidence="1">Uncharacterized protein</fullName>
    </submittedName>
</protein>
<sequence>MRIQLYDRGTPQGKKLFSDLETVCNRLQIDYDPEYIHDMSRVYAMGLQGKTILLIDGEVALVDKYPSPKELENLIAEF</sequence>
<proteinExistence type="predicted"/>
<evidence type="ECO:0000313" key="1">
    <source>
        <dbReference type="EMBL" id="MPM57819.1"/>
    </source>
</evidence>
<organism evidence="1">
    <name type="scientific">bioreactor metagenome</name>
    <dbReference type="NCBI Taxonomy" id="1076179"/>
    <lineage>
        <taxon>unclassified sequences</taxon>
        <taxon>metagenomes</taxon>
        <taxon>ecological metagenomes</taxon>
    </lineage>
</organism>
<name>A0A645AXJ3_9ZZZZ</name>